<proteinExistence type="predicted"/>
<evidence type="ECO:0000313" key="4">
    <source>
        <dbReference type="Proteomes" id="UP001152888"/>
    </source>
</evidence>
<dbReference type="PANTHER" id="PTHR34761">
    <property type="entry name" value="NUCLEOLUS AND NEURAL PROGENITOR PROTEIN"/>
    <property type="match status" value="1"/>
</dbReference>
<dbReference type="Proteomes" id="UP001152888">
    <property type="component" value="Unassembled WGS sequence"/>
</dbReference>
<reference evidence="3" key="1">
    <citation type="submission" date="2022-03" db="EMBL/GenBank/DDBJ databases">
        <authorList>
            <person name="Sayadi A."/>
        </authorList>
    </citation>
    <scope>NUCLEOTIDE SEQUENCE</scope>
</reference>
<organism evidence="3 4">
    <name type="scientific">Acanthoscelides obtectus</name>
    <name type="common">Bean weevil</name>
    <name type="synonym">Bruchus obtectus</name>
    <dbReference type="NCBI Taxonomy" id="200917"/>
    <lineage>
        <taxon>Eukaryota</taxon>
        <taxon>Metazoa</taxon>
        <taxon>Ecdysozoa</taxon>
        <taxon>Arthropoda</taxon>
        <taxon>Hexapoda</taxon>
        <taxon>Insecta</taxon>
        <taxon>Pterygota</taxon>
        <taxon>Neoptera</taxon>
        <taxon>Endopterygota</taxon>
        <taxon>Coleoptera</taxon>
        <taxon>Polyphaga</taxon>
        <taxon>Cucujiformia</taxon>
        <taxon>Chrysomeloidea</taxon>
        <taxon>Chrysomelidae</taxon>
        <taxon>Bruchinae</taxon>
        <taxon>Bruchini</taxon>
        <taxon>Acanthoscelides</taxon>
    </lineage>
</organism>
<dbReference type="OrthoDB" id="9899341at2759"/>
<dbReference type="PANTHER" id="PTHR34761:SF1">
    <property type="entry name" value="NUCLEOLUS AND NEURAL PROGENITOR PROTEIN"/>
    <property type="match status" value="1"/>
</dbReference>
<feature type="region of interest" description="Disordered" evidence="1">
    <location>
        <begin position="639"/>
        <end position="719"/>
    </location>
</feature>
<accession>A0A9P0M9M5</accession>
<comment type="caution">
    <text evidence="3">The sequence shown here is derived from an EMBL/GenBank/DDBJ whole genome shotgun (WGS) entry which is preliminary data.</text>
</comment>
<evidence type="ECO:0000313" key="3">
    <source>
        <dbReference type="EMBL" id="CAH2011958.1"/>
    </source>
</evidence>
<name>A0A9P0M9M5_ACAOB</name>
<feature type="compositionally biased region" description="Basic and acidic residues" evidence="1">
    <location>
        <begin position="673"/>
        <end position="696"/>
    </location>
</feature>
<evidence type="ECO:0000256" key="1">
    <source>
        <dbReference type="SAM" id="MobiDB-lite"/>
    </source>
</evidence>
<feature type="region of interest" description="Disordered" evidence="1">
    <location>
        <begin position="501"/>
        <end position="531"/>
    </location>
</feature>
<dbReference type="InterPro" id="IPR052835">
    <property type="entry name" value="Nepro"/>
</dbReference>
<protein>
    <recommendedName>
        <fullName evidence="2">Nucleolus and neural progenitor protein-like N-terminal domain-containing protein</fullName>
    </recommendedName>
</protein>
<feature type="compositionally biased region" description="Polar residues" evidence="1">
    <location>
        <begin position="504"/>
        <end position="531"/>
    </location>
</feature>
<dbReference type="GO" id="GO:0005634">
    <property type="term" value="C:nucleus"/>
    <property type="evidence" value="ECO:0007669"/>
    <property type="project" value="TreeGrafter"/>
</dbReference>
<feature type="compositionally biased region" description="Basic residues" evidence="1">
    <location>
        <begin position="698"/>
        <end position="713"/>
    </location>
</feature>
<gene>
    <name evidence="3" type="ORF">ACAOBT_LOCUS32519</name>
</gene>
<dbReference type="Pfam" id="PF14780">
    <property type="entry name" value="NEPRO_N"/>
    <property type="match status" value="1"/>
</dbReference>
<dbReference type="InterPro" id="IPR027951">
    <property type="entry name" value="Nepro_N"/>
</dbReference>
<keyword evidence="4" id="KW-1185">Reference proteome</keyword>
<dbReference type="AlphaFoldDB" id="A0A9P0M9M5"/>
<evidence type="ECO:0000259" key="2">
    <source>
        <dbReference type="Pfam" id="PF14780"/>
    </source>
</evidence>
<dbReference type="GO" id="GO:0045747">
    <property type="term" value="P:positive regulation of Notch signaling pathway"/>
    <property type="evidence" value="ECO:0007669"/>
    <property type="project" value="TreeGrafter"/>
</dbReference>
<feature type="domain" description="Nucleolus and neural progenitor protein-like N-terminal" evidence="2">
    <location>
        <begin position="4"/>
        <end position="186"/>
    </location>
</feature>
<dbReference type="EMBL" id="CAKOFQ010008129">
    <property type="protein sequence ID" value="CAH2011958.1"/>
    <property type="molecule type" value="Genomic_DNA"/>
</dbReference>
<sequence length="719" mass="82397">MALWNIKDLALPPIATYKANTKDIDIVYLRQVCRDSRQFFEDKKIMHAEYLILSRIVYRMKQKFRSAKDFKAVVKMYKTLDNYFKINIAEYINTFMELIPYNYEDDSTYLPTKNLVDYILVRHQGIVKLLVRIVETSKLAAHLLEERIHIGHSWQGAFILFAIASRVYVLSKFIIQKACDFYQKLLPFSSKLKNLGTDWLKSDYKLPKDLRQWLNVDWLDIDDEVKILEEPEIPRITDFFDLVDDEDVQFCDEYIVLDDSLLNRKGNKNNTMLEYGIKSLRGFDLEDEGEIIEIDSMRQNTSSNCESFGKLLEKDLKLLVNDMTVIPAKGTVCSSNDVLDESTKHIEDNDDLTLTFGDISAIPNPNDTTLTRENVDKLHSTAIHPDELTVQNINDNASFIPHSESQCSLNKKSDTNIPSNSRTVDNSVEIIEKDVTVISIHDTTQDKASYNPEVDVCSSISCKNKKNVENVLPSISNNTRRSSQTLKKKKQRKILDTPKYNENILPSTSKTGIKTDCNSKPQKLSNSTKSVTKTHKASDVSDFDVTLPTGFVTSDVSDFNVTLPAGFVVLSSDSEDLDSTIVESCVSMQKGPEKSRFQSHYISDDSNDEDLQDSWFFDYNRSEIAITKYNHMNRNFIGEPRFPSGHTPGKNKRHKKKRSVSNSDFTANPPKRARLERDQKPDITNRNLIEHIEPNVKGKNRKGRGKGKSKRYYNMKIAE</sequence>
<feature type="compositionally biased region" description="Basic residues" evidence="1">
    <location>
        <begin position="649"/>
        <end position="659"/>
    </location>
</feature>